<keyword evidence="2" id="KW-1185">Reference proteome</keyword>
<accession>A0A4R6Z7Q5</accession>
<dbReference type="Proteomes" id="UP000295293">
    <property type="component" value="Unassembled WGS sequence"/>
</dbReference>
<sequence length="63" mass="7302">MLLLSEGRDDEARRCAESWIQNLSRRRDPELQPLIGFLREIQRNGAAILERIAANPTNLWLTN</sequence>
<reference evidence="1 2" key="1">
    <citation type="submission" date="2019-03" db="EMBL/GenBank/DDBJ databases">
        <title>Genomic Encyclopedia of Type Strains, Phase IV (KMG-IV): sequencing the most valuable type-strain genomes for metagenomic binning, comparative biology and taxonomic classification.</title>
        <authorList>
            <person name="Goeker M."/>
        </authorList>
    </citation>
    <scope>NUCLEOTIDE SEQUENCE [LARGE SCALE GENOMIC DNA]</scope>
    <source>
        <strain evidence="1 2">DSM 21667</strain>
    </source>
</reference>
<name>A0A4R6Z7Q5_9GAMM</name>
<evidence type="ECO:0000313" key="1">
    <source>
        <dbReference type="EMBL" id="TDR47837.1"/>
    </source>
</evidence>
<proteinExistence type="predicted"/>
<dbReference type="AlphaFoldDB" id="A0A4R6Z7Q5"/>
<dbReference type="EMBL" id="SNZH01000002">
    <property type="protein sequence ID" value="TDR47837.1"/>
    <property type="molecule type" value="Genomic_DNA"/>
</dbReference>
<evidence type="ECO:0000313" key="2">
    <source>
        <dbReference type="Proteomes" id="UP000295293"/>
    </source>
</evidence>
<protein>
    <submittedName>
        <fullName evidence="1">Uncharacterized protein</fullName>
    </submittedName>
</protein>
<comment type="caution">
    <text evidence="1">The sequence shown here is derived from an EMBL/GenBank/DDBJ whole genome shotgun (WGS) entry which is preliminary data.</text>
</comment>
<organism evidence="1 2">
    <name type="scientific">Tahibacter aquaticus</name>
    <dbReference type="NCBI Taxonomy" id="520092"/>
    <lineage>
        <taxon>Bacteria</taxon>
        <taxon>Pseudomonadati</taxon>
        <taxon>Pseudomonadota</taxon>
        <taxon>Gammaproteobacteria</taxon>
        <taxon>Lysobacterales</taxon>
        <taxon>Rhodanobacteraceae</taxon>
        <taxon>Tahibacter</taxon>
    </lineage>
</organism>
<gene>
    <name evidence="1" type="ORF">DFR29_102499</name>
</gene>